<dbReference type="GO" id="GO:0016491">
    <property type="term" value="F:oxidoreductase activity"/>
    <property type="evidence" value="ECO:0007669"/>
    <property type="project" value="UniProtKB-KW"/>
</dbReference>
<keyword evidence="8 11" id="KW-0456">Lyase</keyword>
<dbReference type="Pfam" id="PF00291">
    <property type="entry name" value="PALP"/>
    <property type="match status" value="1"/>
</dbReference>
<dbReference type="EC" id="4.2.1.20" evidence="3"/>
<dbReference type="PANTHER" id="PTHR48077">
    <property type="entry name" value="TRYPTOPHAN SYNTHASE-RELATED"/>
    <property type="match status" value="1"/>
</dbReference>
<evidence type="ECO:0000256" key="3">
    <source>
        <dbReference type="ARBA" id="ARBA00012043"/>
    </source>
</evidence>
<protein>
    <recommendedName>
        <fullName evidence="3">tryptophan synthase</fullName>
        <ecNumber evidence="3">4.2.1.20</ecNumber>
    </recommendedName>
</protein>
<evidence type="ECO:0000256" key="5">
    <source>
        <dbReference type="ARBA" id="ARBA00022822"/>
    </source>
</evidence>
<gene>
    <name evidence="11" type="ORF">glysoja_044384</name>
</gene>
<keyword evidence="4" id="KW-0028">Amino-acid biosynthesis</keyword>
<dbReference type="AlphaFoldDB" id="A0A0B2R5Y2"/>
<keyword evidence="6" id="KW-0663">Pyridoxal phosphate</keyword>
<keyword evidence="11" id="KW-0560">Oxidoreductase</keyword>
<proteinExistence type="predicted"/>
<evidence type="ECO:0000256" key="8">
    <source>
        <dbReference type="ARBA" id="ARBA00023239"/>
    </source>
</evidence>
<evidence type="ECO:0000256" key="7">
    <source>
        <dbReference type="ARBA" id="ARBA00023141"/>
    </source>
</evidence>
<dbReference type="EMBL" id="KN653308">
    <property type="protein sequence ID" value="KHN27599.1"/>
    <property type="molecule type" value="Genomic_DNA"/>
</dbReference>
<comment type="pathway">
    <text evidence="2">Amino-acid biosynthesis; L-tryptophan biosynthesis; L-tryptophan from chorismate: step 5/5.</text>
</comment>
<evidence type="ECO:0000256" key="4">
    <source>
        <dbReference type="ARBA" id="ARBA00022605"/>
    </source>
</evidence>
<evidence type="ECO:0000256" key="9">
    <source>
        <dbReference type="ARBA" id="ARBA00049047"/>
    </source>
</evidence>
<evidence type="ECO:0000259" key="10">
    <source>
        <dbReference type="Pfam" id="PF00291"/>
    </source>
</evidence>
<dbReference type="PANTHER" id="PTHR48077:SF4">
    <property type="entry name" value="TRYPTOPHAN SYNTHASE"/>
    <property type="match status" value="1"/>
</dbReference>
<dbReference type="Gene3D" id="3.40.50.1100">
    <property type="match status" value="2"/>
</dbReference>
<dbReference type="InterPro" id="IPR036052">
    <property type="entry name" value="TrpB-like_PALP_sf"/>
</dbReference>
<dbReference type="GO" id="GO:0004834">
    <property type="term" value="F:tryptophan synthase activity"/>
    <property type="evidence" value="ECO:0007669"/>
    <property type="project" value="UniProtKB-EC"/>
</dbReference>
<dbReference type="SUPFAM" id="SSF53686">
    <property type="entry name" value="Tryptophan synthase beta subunit-like PLP-dependent enzymes"/>
    <property type="match status" value="1"/>
</dbReference>
<feature type="domain" description="Tryptophan synthase beta chain-like PALP" evidence="10">
    <location>
        <begin position="15"/>
        <end position="162"/>
    </location>
</feature>
<organism evidence="11">
    <name type="scientific">Glycine soja</name>
    <name type="common">Wild soybean</name>
    <dbReference type="NCBI Taxonomy" id="3848"/>
    <lineage>
        <taxon>Eukaryota</taxon>
        <taxon>Viridiplantae</taxon>
        <taxon>Streptophyta</taxon>
        <taxon>Embryophyta</taxon>
        <taxon>Tracheophyta</taxon>
        <taxon>Spermatophyta</taxon>
        <taxon>Magnoliopsida</taxon>
        <taxon>eudicotyledons</taxon>
        <taxon>Gunneridae</taxon>
        <taxon>Pentapetalae</taxon>
        <taxon>rosids</taxon>
        <taxon>fabids</taxon>
        <taxon>Fabales</taxon>
        <taxon>Fabaceae</taxon>
        <taxon>Papilionoideae</taxon>
        <taxon>50 kb inversion clade</taxon>
        <taxon>NPAAA clade</taxon>
        <taxon>indigoferoid/millettioid clade</taxon>
        <taxon>Phaseoleae</taxon>
        <taxon>Glycine</taxon>
        <taxon>Glycine subgen. Soja</taxon>
    </lineage>
</organism>
<dbReference type="InterPro" id="IPR023026">
    <property type="entry name" value="Trp_synth_beta/beta-like"/>
</dbReference>
<dbReference type="Proteomes" id="UP000053555">
    <property type="component" value="Unassembled WGS sequence"/>
</dbReference>
<evidence type="ECO:0000256" key="6">
    <source>
        <dbReference type="ARBA" id="ARBA00022898"/>
    </source>
</evidence>
<evidence type="ECO:0000256" key="1">
    <source>
        <dbReference type="ARBA" id="ARBA00001933"/>
    </source>
</evidence>
<accession>A0A0B2R5Y2</accession>
<comment type="cofactor">
    <cofactor evidence="1">
        <name>pyridoxal 5'-phosphate</name>
        <dbReference type="ChEBI" id="CHEBI:597326"/>
    </cofactor>
</comment>
<reference evidence="11" key="1">
    <citation type="submission" date="2014-07" db="EMBL/GenBank/DDBJ databases">
        <title>Identification of a novel salt tolerance gene in wild soybean by whole-genome sequencing.</title>
        <authorList>
            <person name="Lam H.-M."/>
            <person name="Qi X."/>
            <person name="Li M.-W."/>
            <person name="Liu X."/>
            <person name="Xie M."/>
            <person name="Ni M."/>
            <person name="Xu X."/>
        </authorList>
    </citation>
    <scope>NUCLEOTIDE SEQUENCE [LARGE SCALE GENOMIC DNA]</scope>
    <source>
        <tissue evidence="11">Root</tissue>
    </source>
</reference>
<keyword evidence="5" id="KW-0822">Tryptophan biosynthesis</keyword>
<comment type="catalytic activity">
    <reaction evidence="9">
        <text>(1S,2R)-1-C-(indol-3-yl)glycerol 3-phosphate + L-serine = D-glyceraldehyde 3-phosphate + L-tryptophan + H2O</text>
        <dbReference type="Rhea" id="RHEA:10532"/>
        <dbReference type="ChEBI" id="CHEBI:15377"/>
        <dbReference type="ChEBI" id="CHEBI:33384"/>
        <dbReference type="ChEBI" id="CHEBI:57912"/>
        <dbReference type="ChEBI" id="CHEBI:58866"/>
        <dbReference type="ChEBI" id="CHEBI:59776"/>
        <dbReference type="EC" id="4.2.1.20"/>
    </reaction>
</comment>
<dbReference type="InterPro" id="IPR001926">
    <property type="entry name" value="TrpB-like_PALP"/>
</dbReference>
<dbReference type="GO" id="GO:0005737">
    <property type="term" value="C:cytoplasm"/>
    <property type="evidence" value="ECO:0007669"/>
    <property type="project" value="TreeGrafter"/>
</dbReference>
<keyword evidence="7" id="KW-0057">Aromatic amino acid biosynthesis</keyword>
<evidence type="ECO:0000313" key="11">
    <source>
        <dbReference type="EMBL" id="KHN27599.1"/>
    </source>
</evidence>
<name>A0A0B2R5Y2_GLYSO</name>
<evidence type="ECO:0000256" key="2">
    <source>
        <dbReference type="ARBA" id="ARBA00004733"/>
    </source>
</evidence>
<sequence>MNNALAQAMIAKRVGCHLVTATGSGQHGLATAAACAKLALQCTIFMASKDKDRQSSKVRLIKLLGAQSFLSEHEDEHKKLLGKFLGYYSNMFSSGTTSMFDHGSQVSVDDRERNKDSSIGKMGKEARDVLVTCVGIGSNAIGLFHEFIAHSDVRLIRVETGGLGLESGRHSSKLTMGEVGIYHGSMSYLLQDDDGQVIEPHSIIVG</sequence>